<accession>A0ABW4P1Q0</accession>
<feature type="transmembrane region" description="Helical" evidence="1">
    <location>
        <begin position="147"/>
        <end position="167"/>
    </location>
</feature>
<dbReference type="EMBL" id="JBHUFB010000008">
    <property type="protein sequence ID" value="MFD1811814.1"/>
    <property type="molecule type" value="Genomic_DNA"/>
</dbReference>
<evidence type="ECO:0000313" key="3">
    <source>
        <dbReference type="Proteomes" id="UP001597286"/>
    </source>
</evidence>
<proteinExistence type="predicted"/>
<keyword evidence="1" id="KW-0472">Membrane</keyword>
<organism evidence="2 3">
    <name type="scientific">Rhodococcus gannanensis</name>
    <dbReference type="NCBI Taxonomy" id="1960308"/>
    <lineage>
        <taxon>Bacteria</taxon>
        <taxon>Bacillati</taxon>
        <taxon>Actinomycetota</taxon>
        <taxon>Actinomycetes</taxon>
        <taxon>Mycobacteriales</taxon>
        <taxon>Nocardiaceae</taxon>
        <taxon>Rhodococcus</taxon>
    </lineage>
</organism>
<keyword evidence="3" id="KW-1185">Reference proteome</keyword>
<feature type="transmembrane region" description="Helical" evidence="1">
    <location>
        <begin position="103"/>
        <end position="127"/>
    </location>
</feature>
<comment type="caution">
    <text evidence="2">The sequence shown here is derived from an EMBL/GenBank/DDBJ whole genome shotgun (WGS) entry which is preliminary data.</text>
</comment>
<keyword evidence="1" id="KW-1133">Transmembrane helix</keyword>
<gene>
    <name evidence="2" type="ORF">ACFSJG_06270</name>
</gene>
<evidence type="ECO:0000256" key="1">
    <source>
        <dbReference type="SAM" id="Phobius"/>
    </source>
</evidence>
<feature type="transmembrane region" description="Helical" evidence="1">
    <location>
        <begin position="21"/>
        <end position="44"/>
    </location>
</feature>
<reference evidence="3" key="1">
    <citation type="journal article" date="2019" name="Int. J. Syst. Evol. Microbiol.">
        <title>The Global Catalogue of Microorganisms (GCM) 10K type strain sequencing project: providing services to taxonomists for standard genome sequencing and annotation.</title>
        <authorList>
            <consortium name="The Broad Institute Genomics Platform"/>
            <consortium name="The Broad Institute Genome Sequencing Center for Infectious Disease"/>
            <person name="Wu L."/>
            <person name="Ma J."/>
        </authorList>
    </citation>
    <scope>NUCLEOTIDE SEQUENCE [LARGE SCALE GENOMIC DNA]</scope>
    <source>
        <strain evidence="3">DT72</strain>
    </source>
</reference>
<feature type="transmembrane region" description="Helical" evidence="1">
    <location>
        <begin position="56"/>
        <end position="82"/>
    </location>
</feature>
<keyword evidence="1" id="KW-0812">Transmembrane</keyword>
<name>A0ABW4P1Q0_9NOCA</name>
<protein>
    <submittedName>
        <fullName evidence="2">Uncharacterized protein</fullName>
    </submittedName>
</protein>
<dbReference type="RefSeq" id="WP_378484354.1">
    <property type="nucleotide sequence ID" value="NZ_JBHUFB010000008.1"/>
</dbReference>
<sequence>MKAQQGDSRDSLPLPSWPQRLHYGWLTCALVLSAPAAAGALAVVDFVRSGDNLASLGMAGMVLALVGFVVLNCRFGGIRFVGLSRRITTRPETAGERGIVVPAVRGLAVTFGATMAALATYGLLSAVTYYLGNPSALLPEGRQTEGAANFMAVIGVASAAIAVLILVGRSRTQLVISPGGLHRQTREWRKLTFVRADWFVAWDDIVDIEASVNVVHTAMIDLEVPRIIVRPRDAVPADVQLQLDSADYVTIVTSQFVAEPNMLIDLLRHMKDNPDQREIVAVPDARELLRPPPLRERLRVARIGQTKVPHAGH</sequence>
<evidence type="ECO:0000313" key="2">
    <source>
        <dbReference type="EMBL" id="MFD1811814.1"/>
    </source>
</evidence>
<dbReference type="Proteomes" id="UP001597286">
    <property type="component" value="Unassembled WGS sequence"/>
</dbReference>